<dbReference type="PANTHER" id="PTHR46411">
    <property type="entry name" value="FAMILY ATPASE, PUTATIVE-RELATED"/>
    <property type="match status" value="1"/>
</dbReference>
<accession>A0AAI8VWG2</accession>
<proteinExistence type="predicted"/>
<protein>
    <submittedName>
        <fullName evidence="1">Uu.00g076500.m01.CDS01</fullName>
    </submittedName>
</protein>
<name>A0AAI8VWG2_9PEZI</name>
<evidence type="ECO:0000313" key="2">
    <source>
        <dbReference type="Proteomes" id="UP001295740"/>
    </source>
</evidence>
<dbReference type="AlphaFoldDB" id="A0AAI8VWG2"/>
<gene>
    <name evidence="1" type="ORF">KHLLAP_LOCUS12493</name>
</gene>
<evidence type="ECO:0000313" key="1">
    <source>
        <dbReference type="EMBL" id="CAJ2512025.1"/>
    </source>
</evidence>
<sequence>MPWKPLLMPSGLTPRGLDDNDDLDLDIRASKQREHASHVFKYLHPSLVHAKVQSVDDDTKTIAESALQQKYIDLLEKRISQLELAVNETASKTTEDSKDDTKWTYVVALREWDNSTASYKDKNVAESLLKKEQLKDVAYVYRRVVYGTYSGEKRAYSEIELEDPKLVQLLKSEIDNKYPGVNFDGNTVYMQAPFPAIIHNWDKLRKRTEREPDSQACKDLTHLLDRIETADELEDYFKAREANMSSKVTTFETLWTLFPPKALVVVKPFNGVAQLLQVSSPPIPFPKAPIKNI</sequence>
<dbReference type="PANTHER" id="PTHR46411:SF3">
    <property type="entry name" value="AAA+ ATPASE DOMAIN-CONTAINING PROTEIN"/>
    <property type="match status" value="1"/>
</dbReference>
<dbReference type="Proteomes" id="UP001295740">
    <property type="component" value="Unassembled WGS sequence"/>
</dbReference>
<dbReference type="EMBL" id="CAUWAG010000018">
    <property type="protein sequence ID" value="CAJ2512025.1"/>
    <property type="molecule type" value="Genomic_DNA"/>
</dbReference>
<reference evidence="1" key="1">
    <citation type="submission" date="2023-10" db="EMBL/GenBank/DDBJ databases">
        <authorList>
            <person name="Hackl T."/>
        </authorList>
    </citation>
    <scope>NUCLEOTIDE SEQUENCE</scope>
</reference>
<organism evidence="1 2">
    <name type="scientific">Anthostomella pinea</name>
    <dbReference type="NCBI Taxonomy" id="933095"/>
    <lineage>
        <taxon>Eukaryota</taxon>
        <taxon>Fungi</taxon>
        <taxon>Dikarya</taxon>
        <taxon>Ascomycota</taxon>
        <taxon>Pezizomycotina</taxon>
        <taxon>Sordariomycetes</taxon>
        <taxon>Xylariomycetidae</taxon>
        <taxon>Xylariales</taxon>
        <taxon>Xylariaceae</taxon>
        <taxon>Anthostomella</taxon>
    </lineage>
</organism>
<comment type="caution">
    <text evidence="1">The sequence shown here is derived from an EMBL/GenBank/DDBJ whole genome shotgun (WGS) entry which is preliminary data.</text>
</comment>
<keyword evidence="2" id="KW-1185">Reference proteome</keyword>